<accession>A0A346Y115</accession>
<gene>
    <name evidence="2" type="ORF">DVS28_a3489</name>
</gene>
<organism evidence="2 3">
    <name type="scientific">Euzebya pacifica</name>
    <dbReference type="NCBI Taxonomy" id="1608957"/>
    <lineage>
        <taxon>Bacteria</taxon>
        <taxon>Bacillati</taxon>
        <taxon>Actinomycetota</taxon>
        <taxon>Nitriliruptoria</taxon>
        <taxon>Euzebyales</taxon>
    </lineage>
</organism>
<dbReference type="InterPro" id="IPR029058">
    <property type="entry name" value="AB_hydrolase_fold"/>
</dbReference>
<feature type="domain" description="AB hydrolase-1" evidence="1">
    <location>
        <begin position="127"/>
        <end position="394"/>
    </location>
</feature>
<dbReference type="GO" id="GO:0016020">
    <property type="term" value="C:membrane"/>
    <property type="evidence" value="ECO:0007669"/>
    <property type="project" value="TreeGrafter"/>
</dbReference>
<keyword evidence="3" id="KW-1185">Reference proteome</keyword>
<dbReference type="InterPro" id="IPR050266">
    <property type="entry name" value="AB_hydrolase_sf"/>
</dbReference>
<dbReference type="Gene3D" id="3.40.50.1820">
    <property type="entry name" value="alpha/beta hydrolase"/>
    <property type="match status" value="1"/>
</dbReference>
<dbReference type="InterPro" id="IPR000073">
    <property type="entry name" value="AB_hydrolase_1"/>
</dbReference>
<evidence type="ECO:0000313" key="3">
    <source>
        <dbReference type="Proteomes" id="UP000264006"/>
    </source>
</evidence>
<dbReference type="Pfam" id="PF12697">
    <property type="entry name" value="Abhydrolase_6"/>
    <property type="match status" value="1"/>
</dbReference>
<evidence type="ECO:0000313" key="2">
    <source>
        <dbReference type="EMBL" id="AXV08162.1"/>
    </source>
</evidence>
<dbReference type="GO" id="GO:0003824">
    <property type="term" value="F:catalytic activity"/>
    <property type="evidence" value="ECO:0007669"/>
    <property type="project" value="UniProtKB-ARBA"/>
</dbReference>
<reference evidence="2 3" key="1">
    <citation type="submission" date="2018-09" db="EMBL/GenBank/DDBJ databases">
        <title>Complete genome sequence of Euzebya sp. DY32-46 isolated from seawater of Pacific Ocean.</title>
        <authorList>
            <person name="Xu L."/>
            <person name="Wu Y.-H."/>
            <person name="Xu X.-W."/>
        </authorList>
    </citation>
    <scope>NUCLEOTIDE SEQUENCE [LARGE SCALE GENOMIC DNA]</scope>
    <source>
        <strain evidence="2 3">DY32-46</strain>
    </source>
</reference>
<evidence type="ECO:0000259" key="1">
    <source>
        <dbReference type="Pfam" id="PF12697"/>
    </source>
</evidence>
<proteinExistence type="predicted"/>
<dbReference type="KEGG" id="euz:DVS28_a3489"/>
<protein>
    <recommendedName>
        <fullName evidence="1">AB hydrolase-1 domain-containing protein</fullName>
    </recommendedName>
</protein>
<dbReference type="PANTHER" id="PTHR43798">
    <property type="entry name" value="MONOACYLGLYCEROL LIPASE"/>
    <property type="match status" value="1"/>
</dbReference>
<name>A0A346Y115_9ACTN</name>
<dbReference type="AlphaFoldDB" id="A0A346Y115"/>
<dbReference type="SUPFAM" id="SSF53474">
    <property type="entry name" value="alpha/beta-Hydrolases"/>
    <property type="match status" value="1"/>
</dbReference>
<sequence length="418" mass="43783">MVIGRHLEEPSMRSPSPRRLPVVALAALAVVGGLLSPAGAGPRADPEVLASSVAPDNDRDCTTSRVPVELDPATPATPGNDLGLGLGGLLRPVLDAVAGPQEVVAKLCLPAAPVDDPDLGPPDTVQLLIHGITYDHRYWNIADPEDPTGNRYSWEHAAATAGYATLAIDRIGNGDSTHPPSALVDISTNASVVRQLVDGLKAGTIEGPRGPVAFERVVLVGHSYGSMTSWIAASGNPDVDGVVITGATHNVREVHAPVSIETGHYPAVLDPQFAGSGLDPLYITSQPGMRYDLFYAPGTDVHPVIVERDEATKGTVTQPELMNYPVIFRTPLDITAPVFYLIGDLDGIFCSQDPLDLGADCSSPATVIANEAPWLGDDVPSIDAHVTATAGHDLNAFGTAQESFDAAHDWLTATVAPR</sequence>
<dbReference type="OrthoDB" id="5524362at2"/>
<dbReference type="EMBL" id="CP031165">
    <property type="protein sequence ID" value="AXV08162.1"/>
    <property type="molecule type" value="Genomic_DNA"/>
</dbReference>
<dbReference type="Proteomes" id="UP000264006">
    <property type="component" value="Chromosome"/>
</dbReference>
<dbReference type="PANTHER" id="PTHR43798:SF33">
    <property type="entry name" value="HYDROLASE, PUTATIVE (AFU_ORTHOLOGUE AFUA_2G14860)-RELATED"/>
    <property type="match status" value="1"/>
</dbReference>